<protein>
    <recommendedName>
        <fullName evidence="4">Phytanoyl-CoA dioxygenase</fullName>
    </recommendedName>
</protein>
<name>W0AFI2_9SPHN</name>
<evidence type="ECO:0008006" key="4">
    <source>
        <dbReference type="Google" id="ProtNLM"/>
    </source>
</evidence>
<dbReference type="SUPFAM" id="SSF51197">
    <property type="entry name" value="Clavaminate synthase-like"/>
    <property type="match status" value="1"/>
</dbReference>
<dbReference type="AlphaFoldDB" id="W0AFI2"/>
<gene>
    <name evidence="2" type="ORF">NX02_13685</name>
</gene>
<accession>W0AFI2</accession>
<keyword evidence="3" id="KW-1185">Reference proteome</keyword>
<evidence type="ECO:0000313" key="2">
    <source>
        <dbReference type="EMBL" id="AHE54430.1"/>
    </source>
</evidence>
<dbReference type="Gene3D" id="2.60.120.620">
    <property type="entry name" value="q2cbj1_9rhob like domain"/>
    <property type="match status" value="1"/>
</dbReference>
<dbReference type="PATRIC" id="fig|1123269.5.peg.2664"/>
<proteinExistence type="predicted"/>
<dbReference type="Proteomes" id="UP000018851">
    <property type="component" value="Chromosome"/>
</dbReference>
<dbReference type="GO" id="GO:0016706">
    <property type="term" value="F:2-oxoglutarate-dependent dioxygenase activity"/>
    <property type="evidence" value="ECO:0007669"/>
    <property type="project" value="UniProtKB-ARBA"/>
</dbReference>
<evidence type="ECO:0000256" key="1">
    <source>
        <dbReference type="SAM" id="MobiDB-lite"/>
    </source>
</evidence>
<sequence>MTTGLANADTAPRQDIGADGFTPIARGEPGEAAIAALERDGVVLLRGGLGREWVDRLDQAIDEAIALAGPDSYTVAMPGEPGFFFTDNFMWKKIPAFRDFVFDSPAADLAMKLLRSRTLNFYFDFLLVKEPGTSSTTPWHQDHSYWPVNGQQICNIWTAMDVIPKESGLRFVRGSHRFDTLYRAVSFDPRTHHPHEIMDRPLPPDFDSLDHEILGWDMEPGDSLIWYSRTFHSAPGNFGSRRRRALSTSWFGDDVTYNDIPPGTGPASRGEDLVQGGPMTCATFPRVR</sequence>
<feature type="region of interest" description="Disordered" evidence="1">
    <location>
        <begin position="1"/>
        <end position="22"/>
    </location>
</feature>
<dbReference type="KEGG" id="ssan:NX02_13685"/>
<dbReference type="EMBL" id="CP006644">
    <property type="protein sequence ID" value="AHE54430.1"/>
    <property type="molecule type" value="Genomic_DNA"/>
</dbReference>
<evidence type="ECO:0000313" key="3">
    <source>
        <dbReference type="Proteomes" id="UP000018851"/>
    </source>
</evidence>
<dbReference type="PANTHER" id="PTHR20883">
    <property type="entry name" value="PHYTANOYL-COA DIOXYGENASE DOMAIN CONTAINING 1"/>
    <property type="match status" value="1"/>
</dbReference>
<dbReference type="InterPro" id="IPR008775">
    <property type="entry name" value="Phytyl_CoA_dOase-like"/>
</dbReference>
<dbReference type="eggNOG" id="COG5285">
    <property type="taxonomic scope" value="Bacteria"/>
</dbReference>
<dbReference type="RefSeq" id="WP_025292633.1">
    <property type="nucleotide sequence ID" value="NZ_CP006644.1"/>
</dbReference>
<dbReference type="GO" id="GO:0005506">
    <property type="term" value="F:iron ion binding"/>
    <property type="evidence" value="ECO:0007669"/>
    <property type="project" value="UniProtKB-ARBA"/>
</dbReference>
<reference evidence="2 3" key="1">
    <citation type="submission" date="2013-07" db="EMBL/GenBank/DDBJ databases">
        <title>Completed genome of Sphingomonas sanxanigenens NX02.</title>
        <authorList>
            <person name="Ma T."/>
            <person name="Huang H."/>
            <person name="Wu M."/>
            <person name="Li X."/>
            <person name="Li G."/>
        </authorList>
    </citation>
    <scope>NUCLEOTIDE SEQUENCE [LARGE SCALE GENOMIC DNA]</scope>
    <source>
        <strain evidence="2 3">NX02</strain>
    </source>
</reference>
<dbReference type="PANTHER" id="PTHR20883:SF49">
    <property type="entry name" value="PHYTANOYL-COA DIOXYGENASE"/>
    <property type="match status" value="1"/>
</dbReference>
<dbReference type="STRING" id="1123269.NX02_13685"/>
<dbReference type="Pfam" id="PF05721">
    <property type="entry name" value="PhyH"/>
    <property type="match status" value="1"/>
</dbReference>
<organism evidence="2 3">
    <name type="scientific">Sphingomonas sanxanigenens DSM 19645 = NX02</name>
    <dbReference type="NCBI Taxonomy" id="1123269"/>
    <lineage>
        <taxon>Bacteria</taxon>
        <taxon>Pseudomonadati</taxon>
        <taxon>Pseudomonadota</taxon>
        <taxon>Alphaproteobacteria</taxon>
        <taxon>Sphingomonadales</taxon>
        <taxon>Sphingomonadaceae</taxon>
        <taxon>Sphingomonas</taxon>
    </lineage>
</organism>
<dbReference type="HOGENOM" id="CLU_048953_2_0_5"/>
<dbReference type="OrthoDB" id="2560571at2"/>